<dbReference type="AlphaFoldDB" id="A0A0P9IRT8"/>
<dbReference type="InterPro" id="IPR057394">
    <property type="entry name" value="PIGBOS1"/>
</dbReference>
<evidence type="ECO:0000313" key="2">
    <source>
        <dbReference type="EMBL" id="KPV72113.1"/>
    </source>
</evidence>
<dbReference type="GeneID" id="28978548"/>
<proteinExistence type="predicted"/>
<keyword evidence="3" id="KW-1185">Reference proteome</keyword>
<feature type="region of interest" description="Disordered" evidence="1">
    <location>
        <begin position="34"/>
        <end position="87"/>
    </location>
</feature>
<evidence type="ECO:0000313" key="3">
    <source>
        <dbReference type="Proteomes" id="UP000053890"/>
    </source>
</evidence>
<dbReference type="RefSeq" id="XP_018268162.1">
    <property type="nucleotide sequence ID" value="XM_018418100.1"/>
</dbReference>
<sequence length="87" mass="9362">MSMRGRLASPFLAMAIGVGSGIWIFKPLLESYKDSTHGTFRPEDDAHTAPVPPLPGTSLQPGKTKDGEDLLPPPAQEVPIDEPVRKV</sequence>
<dbReference type="OMA" id="KDSTHGT"/>
<name>A0A0P9IRT8_RHOGW</name>
<dbReference type="EMBL" id="KQ474088">
    <property type="protein sequence ID" value="KPV72113.1"/>
    <property type="molecule type" value="Genomic_DNA"/>
</dbReference>
<dbReference type="Pfam" id="PF23670">
    <property type="entry name" value="PIGBOS1"/>
    <property type="match status" value="1"/>
</dbReference>
<protein>
    <submittedName>
        <fullName evidence="2">Uncharacterized protein</fullName>
    </submittedName>
</protein>
<evidence type="ECO:0000256" key="1">
    <source>
        <dbReference type="SAM" id="MobiDB-lite"/>
    </source>
</evidence>
<feature type="compositionally biased region" description="Basic and acidic residues" evidence="1">
    <location>
        <begin position="34"/>
        <end position="47"/>
    </location>
</feature>
<accession>A0A0P9IRT8</accession>
<organism evidence="2 3">
    <name type="scientific">Rhodotorula graminis (strain WP1)</name>
    <dbReference type="NCBI Taxonomy" id="578459"/>
    <lineage>
        <taxon>Eukaryota</taxon>
        <taxon>Fungi</taxon>
        <taxon>Dikarya</taxon>
        <taxon>Basidiomycota</taxon>
        <taxon>Pucciniomycotina</taxon>
        <taxon>Microbotryomycetes</taxon>
        <taxon>Sporidiobolales</taxon>
        <taxon>Sporidiobolaceae</taxon>
        <taxon>Rhodotorula</taxon>
    </lineage>
</organism>
<dbReference type="OrthoDB" id="4093673at2759"/>
<gene>
    <name evidence="2" type="ORF">RHOBADRAFT_55956</name>
</gene>
<dbReference type="Proteomes" id="UP000053890">
    <property type="component" value="Unassembled WGS sequence"/>
</dbReference>
<reference evidence="2 3" key="1">
    <citation type="journal article" date="2015" name="Front. Microbiol.">
        <title>Genome sequence of the plant growth promoting endophytic yeast Rhodotorula graminis WP1.</title>
        <authorList>
            <person name="Firrincieli A."/>
            <person name="Otillar R."/>
            <person name="Salamov A."/>
            <person name="Schmutz J."/>
            <person name="Khan Z."/>
            <person name="Redman R.S."/>
            <person name="Fleck N.D."/>
            <person name="Lindquist E."/>
            <person name="Grigoriev I.V."/>
            <person name="Doty S.L."/>
        </authorList>
    </citation>
    <scope>NUCLEOTIDE SEQUENCE [LARGE SCALE GENOMIC DNA]</scope>
    <source>
        <strain evidence="2 3">WP1</strain>
    </source>
</reference>